<feature type="chain" id="PRO_5019404165" evidence="1">
    <location>
        <begin position="27"/>
        <end position="160"/>
    </location>
</feature>
<dbReference type="EMBL" id="RXOF01000005">
    <property type="protein sequence ID" value="RTQ50267.1"/>
    <property type="molecule type" value="Genomic_DNA"/>
</dbReference>
<dbReference type="Proteomes" id="UP000282184">
    <property type="component" value="Unassembled WGS sequence"/>
</dbReference>
<organism evidence="2 3">
    <name type="scientific">Hymenobacter gummosus</name>
    <dbReference type="NCBI Taxonomy" id="1776032"/>
    <lineage>
        <taxon>Bacteria</taxon>
        <taxon>Pseudomonadati</taxon>
        <taxon>Bacteroidota</taxon>
        <taxon>Cytophagia</taxon>
        <taxon>Cytophagales</taxon>
        <taxon>Hymenobacteraceae</taxon>
        <taxon>Hymenobacter</taxon>
    </lineage>
</organism>
<comment type="caution">
    <text evidence="2">The sequence shown here is derived from an EMBL/GenBank/DDBJ whole genome shotgun (WGS) entry which is preliminary data.</text>
</comment>
<keyword evidence="1" id="KW-0732">Signal</keyword>
<protein>
    <submittedName>
        <fullName evidence="2">Uncharacterized protein</fullName>
    </submittedName>
</protein>
<dbReference type="AlphaFoldDB" id="A0A431U431"/>
<evidence type="ECO:0000256" key="1">
    <source>
        <dbReference type="SAM" id="SignalP"/>
    </source>
</evidence>
<feature type="signal peptide" evidence="1">
    <location>
        <begin position="1"/>
        <end position="26"/>
    </location>
</feature>
<evidence type="ECO:0000313" key="3">
    <source>
        <dbReference type="Proteomes" id="UP000282184"/>
    </source>
</evidence>
<proteinExistence type="predicted"/>
<gene>
    <name evidence="2" type="ORF">EJV47_11615</name>
</gene>
<reference evidence="2 3" key="1">
    <citation type="submission" date="2018-12" db="EMBL/GenBank/DDBJ databases">
        <title>Hymenobacter gummosus sp. nov., isolated from a spring.</title>
        <authorList>
            <person name="Nie L."/>
        </authorList>
    </citation>
    <scope>NUCLEOTIDE SEQUENCE [LARGE SCALE GENOMIC DNA]</scope>
    <source>
        <strain evidence="2 3">KCTC 52166</strain>
    </source>
</reference>
<name>A0A431U431_9BACT</name>
<sequence>MRLALRLFPVFGLLLLLPGIAPSARAQTAAPDSTAIMIEIARQGIERMRAIYAEPDDARAARLIDQAIREIGPRYERFMRYQASLPAEQQDQLAARMQQQPWFRALREFSLSAEYRGFQARANRHPALKAAAARLQQAEYLQIQHHGGPAGSAPAGARPL</sequence>
<keyword evidence="3" id="KW-1185">Reference proteome</keyword>
<dbReference type="OrthoDB" id="977752at2"/>
<accession>A0A431U431</accession>
<dbReference type="RefSeq" id="WP_126693317.1">
    <property type="nucleotide sequence ID" value="NZ_RXOF01000005.1"/>
</dbReference>
<evidence type="ECO:0000313" key="2">
    <source>
        <dbReference type="EMBL" id="RTQ50267.1"/>
    </source>
</evidence>